<evidence type="ECO:0000313" key="2">
    <source>
        <dbReference type="Proteomes" id="UP000051845"/>
    </source>
</evidence>
<dbReference type="STRING" id="33960.TY91_13180"/>
<reference evidence="1 2" key="1">
    <citation type="journal article" date="2015" name="Genome Announc.">
        <title>Expanding the biotechnology potential of lactobacilli through comparative genomics of 213 strains and associated genera.</title>
        <authorList>
            <person name="Sun Z."/>
            <person name="Harris H.M."/>
            <person name="McCann A."/>
            <person name="Guo C."/>
            <person name="Argimon S."/>
            <person name="Zhang W."/>
            <person name="Yang X."/>
            <person name="Jeffery I.B."/>
            <person name="Cooney J.C."/>
            <person name="Kagawa T.F."/>
            <person name="Liu W."/>
            <person name="Song Y."/>
            <person name="Salvetti E."/>
            <person name="Wrobel A."/>
            <person name="Rasinkangas P."/>
            <person name="Parkhill J."/>
            <person name="Rea M.C."/>
            <person name="O'Sullivan O."/>
            <person name="Ritari J."/>
            <person name="Douillard F.P."/>
            <person name="Paul Ross R."/>
            <person name="Yang R."/>
            <person name="Briner A.E."/>
            <person name="Felis G.E."/>
            <person name="de Vos W.M."/>
            <person name="Barrangou R."/>
            <person name="Klaenhammer T.R."/>
            <person name="Caufield P.W."/>
            <person name="Cui Y."/>
            <person name="Zhang H."/>
            <person name="O'Toole P.W."/>
        </authorList>
    </citation>
    <scope>NUCLEOTIDE SEQUENCE [LARGE SCALE GENOMIC DNA]</scope>
    <source>
        <strain evidence="1 2">DSM 20515</strain>
    </source>
</reference>
<dbReference type="Proteomes" id="UP000051845">
    <property type="component" value="Unassembled WGS sequence"/>
</dbReference>
<dbReference type="EMBL" id="AYYR01000043">
    <property type="protein sequence ID" value="KRM75833.1"/>
    <property type="molecule type" value="Genomic_DNA"/>
</dbReference>
<dbReference type="AlphaFoldDB" id="A0A0R2BHR3"/>
<organism evidence="1 2">
    <name type="scientific">Secundilactobacillus collinoides DSM 20515 = JCM 1123</name>
    <dbReference type="NCBI Taxonomy" id="1423733"/>
    <lineage>
        <taxon>Bacteria</taxon>
        <taxon>Bacillati</taxon>
        <taxon>Bacillota</taxon>
        <taxon>Bacilli</taxon>
        <taxon>Lactobacillales</taxon>
        <taxon>Lactobacillaceae</taxon>
        <taxon>Secundilactobacillus</taxon>
    </lineage>
</organism>
<protein>
    <recommendedName>
        <fullName evidence="3">Regulatory protein YycH domain-containing protein</fullName>
    </recommendedName>
</protein>
<accession>A0A0R2BHR3</accession>
<sequence>MKIRQLLLPTGLGVALVLSLVLSGMMWTNPAHSNGNSGTKVTKTSDNTSNATFQDIYLPSYIISTSKTGKQQTLTNNRINIVSQLRDKMSRFKSTGTTSISQGSSSKYLKQLHRKNSLLLNYETSMTVNFFRKVFQNQLKIPNMRFNRVQLLLNDSKHLYLLNDKNYHIERVTLKGNNSSKLKKVLADQMVKHEVDIKLLNGKPLVYYPKAVKLKNYSFQLTQQTETYYANRIMTSNNSNSVQVKRRKNKTEYNDRGFRQMTVDKSSDTVTFTNYNSKSGSGSFLSTMNHAYQQMVMVGIPMDSIRLFYYDSGNDTTIFRTYVGGVPVFDQSGFGAVRFSTLDQTSYRMYFSLDSLQVPIPPERSTTTLISMKTLLTELKNAGIKQSKITNIKLGYEWSRATDMKRAVNLSPTWYVLINHQWETYTDAINGD</sequence>
<comment type="caution">
    <text evidence="1">The sequence shown here is derived from an EMBL/GenBank/DDBJ whole genome shotgun (WGS) entry which is preliminary data.</text>
</comment>
<dbReference type="RefSeq" id="WP_054758866.1">
    <property type="nucleotide sequence ID" value="NZ_AYYR01000043.1"/>
</dbReference>
<name>A0A0R2BHR3_SECCO</name>
<dbReference type="Gene3D" id="3.10.450.310">
    <property type="match status" value="1"/>
</dbReference>
<gene>
    <name evidence="1" type="ORF">FC82_GL001983</name>
</gene>
<evidence type="ECO:0008006" key="3">
    <source>
        <dbReference type="Google" id="ProtNLM"/>
    </source>
</evidence>
<dbReference type="PATRIC" id="fig|1423733.4.peg.2085"/>
<dbReference type="CDD" id="cd15787">
    <property type="entry name" value="YycH_N"/>
    <property type="match status" value="1"/>
</dbReference>
<evidence type="ECO:0000313" key="1">
    <source>
        <dbReference type="EMBL" id="KRM75833.1"/>
    </source>
</evidence>
<proteinExistence type="predicted"/>